<feature type="chain" id="PRO_5008276700" evidence="3">
    <location>
        <begin position="25"/>
        <end position="366"/>
    </location>
</feature>
<protein>
    <submittedName>
        <fullName evidence="4">Uncharacterized protein</fullName>
    </submittedName>
</protein>
<name>A0A197K9K2_9FUNG</name>
<keyword evidence="2" id="KW-0472">Membrane</keyword>
<feature type="compositionally biased region" description="Polar residues" evidence="1">
    <location>
        <begin position="31"/>
        <end position="44"/>
    </location>
</feature>
<evidence type="ECO:0000256" key="3">
    <source>
        <dbReference type="SAM" id="SignalP"/>
    </source>
</evidence>
<keyword evidence="2" id="KW-0812">Transmembrane</keyword>
<feature type="signal peptide" evidence="3">
    <location>
        <begin position="1"/>
        <end position="24"/>
    </location>
</feature>
<keyword evidence="3" id="KW-0732">Signal</keyword>
<feature type="transmembrane region" description="Helical" evidence="2">
    <location>
        <begin position="283"/>
        <end position="305"/>
    </location>
</feature>
<reference evidence="4 5" key="1">
    <citation type="submission" date="2016-05" db="EMBL/GenBank/DDBJ databases">
        <title>Genome sequencing reveals origins of a unique bacterial endosymbiosis in the earliest lineages of terrestrial Fungi.</title>
        <authorList>
            <consortium name="DOE Joint Genome Institute"/>
            <person name="Uehling J."/>
            <person name="Gryganskyi A."/>
            <person name="Hameed K."/>
            <person name="Tschaplinski T."/>
            <person name="Misztal P."/>
            <person name="Wu S."/>
            <person name="Desiro A."/>
            <person name="Vande Pol N."/>
            <person name="Du Z.-Y."/>
            <person name="Zienkiewicz A."/>
            <person name="Zienkiewicz K."/>
            <person name="Morin E."/>
            <person name="Tisserant E."/>
            <person name="Splivallo R."/>
            <person name="Hainaut M."/>
            <person name="Henrissat B."/>
            <person name="Ohm R."/>
            <person name="Kuo A."/>
            <person name="Yan J."/>
            <person name="Lipzen A."/>
            <person name="Nolan M."/>
            <person name="Labutti K."/>
            <person name="Barry K."/>
            <person name="Goldstein A."/>
            <person name="Labbe J."/>
            <person name="Schadt C."/>
            <person name="Tuskan G."/>
            <person name="Grigoriev I."/>
            <person name="Martin F."/>
            <person name="Vilgalys R."/>
            <person name="Bonito G."/>
        </authorList>
    </citation>
    <scope>NUCLEOTIDE SEQUENCE [LARGE SCALE GENOMIC DNA]</scope>
    <source>
        <strain evidence="4 5">AG-77</strain>
    </source>
</reference>
<proteinExistence type="predicted"/>
<dbReference type="EMBL" id="KV442022">
    <property type="protein sequence ID" value="OAQ33084.1"/>
    <property type="molecule type" value="Genomic_DNA"/>
</dbReference>
<evidence type="ECO:0000256" key="2">
    <source>
        <dbReference type="SAM" id="Phobius"/>
    </source>
</evidence>
<dbReference type="AlphaFoldDB" id="A0A197K9K2"/>
<feature type="region of interest" description="Disordered" evidence="1">
    <location>
        <begin position="25"/>
        <end position="93"/>
    </location>
</feature>
<sequence>MRTPSTSTWMRTMLAMALITFAVAQPPPHQSQPGNSTLPSTDAAPTSTSNDSTISSITTMSTTAATATATTITTTTTETIAPPSEPTPGPAVNTPGARNCFEFPYCGPAEDCFVFSDGLVCREKTFTGYVLSRNSSGVPSVPGWSGTRSKLDADCSLFQMPRSDDKPGLALMVYDLIHDTLPKDLLLSRYDQVTTNWYTLFSNCEPHLACMKGKCQPRPTLGQSCTSSWQCNALALGLNENNAPIPSSNISEVRCEYDGGDKSVNTTCQLIKRETNQGGNGFLIWYILVPLVVLAIIGYFGWVIYQRYKNEQKHGKWKRVAEGMFSTLFFLSHCVLNGRTFCLHLSAFIFVVESNWTTDICCLFTP</sequence>
<evidence type="ECO:0000313" key="5">
    <source>
        <dbReference type="Proteomes" id="UP000078512"/>
    </source>
</evidence>
<accession>A0A197K9K2</accession>
<evidence type="ECO:0000256" key="1">
    <source>
        <dbReference type="SAM" id="MobiDB-lite"/>
    </source>
</evidence>
<gene>
    <name evidence="4" type="ORF">K457DRAFT_134718</name>
</gene>
<evidence type="ECO:0000313" key="4">
    <source>
        <dbReference type="EMBL" id="OAQ33084.1"/>
    </source>
</evidence>
<organism evidence="4 5">
    <name type="scientific">Linnemannia elongata AG-77</name>
    <dbReference type="NCBI Taxonomy" id="1314771"/>
    <lineage>
        <taxon>Eukaryota</taxon>
        <taxon>Fungi</taxon>
        <taxon>Fungi incertae sedis</taxon>
        <taxon>Mucoromycota</taxon>
        <taxon>Mortierellomycotina</taxon>
        <taxon>Mortierellomycetes</taxon>
        <taxon>Mortierellales</taxon>
        <taxon>Mortierellaceae</taxon>
        <taxon>Linnemannia</taxon>
    </lineage>
</organism>
<dbReference type="Proteomes" id="UP000078512">
    <property type="component" value="Unassembled WGS sequence"/>
</dbReference>
<keyword evidence="5" id="KW-1185">Reference proteome</keyword>
<keyword evidence="2" id="KW-1133">Transmembrane helix</keyword>
<feature type="compositionally biased region" description="Low complexity" evidence="1">
    <location>
        <begin position="45"/>
        <end position="82"/>
    </location>
</feature>
<dbReference type="OrthoDB" id="2404349at2759"/>